<sequence>MSFIEGIGDDLLHAFCFILFIGIVSFAWLSSHVNYIHLPTTLFIIERRIHRRNEEQQLEINNSVSSTNEPIISSSSSVNETLIEHESDIESNENDELMNEQISISTELNTNQIQQCQSNNIINSNETISQITTIEEEEEEDQSLRITIKFLNDTQKSIIANPNDTISKIKRLYFADELTNNKIVRFIYQGRELQDNETLRTCNIRDQTIIHCQISTRRLSTINRVNNDISTTHRNMNTFDTLSFIDTSPIYISPYFIFFITLILGSVWYLRIKYRLLFTPISTIILLLITIILLIFTCGILLTTRRQISNIRIPTHLHHVHLD</sequence>
<organism evidence="3 4">
    <name type="scientific">Rotaria sordida</name>
    <dbReference type="NCBI Taxonomy" id="392033"/>
    <lineage>
        <taxon>Eukaryota</taxon>
        <taxon>Metazoa</taxon>
        <taxon>Spiralia</taxon>
        <taxon>Gnathifera</taxon>
        <taxon>Rotifera</taxon>
        <taxon>Eurotatoria</taxon>
        <taxon>Bdelloidea</taxon>
        <taxon>Philodinida</taxon>
        <taxon>Philodinidae</taxon>
        <taxon>Rotaria</taxon>
    </lineage>
</organism>
<dbReference type="InterPro" id="IPR040352">
    <property type="entry name" value="TMUB1/2"/>
</dbReference>
<dbReference type="SMART" id="SM00213">
    <property type="entry name" value="UBQ"/>
    <property type="match status" value="1"/>
</dbReference>
<dbReference type="EMBL" id="CAJNOO010000464">
    <property type="protein sequence ID" value="CAF0950691.1"/>
    <property type="molecule type" value="Genomic_DNA"/>
</dbReference>
<dbReference type="Pfam" id="PF00240">
    <property type="entry name" value="ubiquitin"/>
    <property type="match status" value="1"/>
</dbReference>
<dbReference type="OrthoDB" id="161999at2759"/>
<dbReference type="SUPFAM" id="SSF54236">
    <property type="entry name" value="Ubiquitin-like"/>
    <property type="match status" value="1"/>
</dbReference>
<dbReference type="AlphaFoldDB" id="A0A814D5P9"/>
<accession>A0A814D5P9</accession>
<evidence type="ECO:0000256" key="1">
    <source>
        <dbReference type="SAM" id="Phobius"/>
    </source>
</evidence>
<comment type="caution">
    <text evidence="3">The sequence shown here is derived from an EMBL/GenBank/DDBJ whole genome shotgun (WGS) entry which is preliminary data.</text>
</comment>
<evidence type="ECO:0000259" key="2">
    <source>
        <dbReference type="PROSITE" id="PS50053"/>
    </source>
</evidence>
<evidence type="ECO:0000313" key="4">
    <source>
        <dbReference type="Proteomes" id="UP000663882"/>
    </source>
</evidence>
<dbReference type="PROSITE" id="PS50053">
    <property type="entry name" value="UBIQUITIN_2"/>
    <property type="match status" value="1"/>
</dbReference>
<proteinExistence type="predicted"/>
<dbReference type="InterPro" id="IPR000626">
    <property type="entry name" value="Ubiquitin-like_dom"/>
</dbReference>
<feature type="transmembrane region" description="Helical" evidence="1">
    <location>
        <begin position="276"/>
        <end position="302"/>
    </location>
</feature>
<name>A0A814D5P9_9BILA</name>
<protein>
    <recommendedName>
        <fullName evidence="2">Ubiquitin-like domain-containing protein</fullName>
    </recommendedName>
</protein>
<evidence type="ECO:0000313" key="3">
    <source>
        <dbReference type="EMBL" id="CAF0950691.1"/>
    </source>
</evidence>
<feature type="transmembrane region" description="Helical" evidence="1">
    <location>
        <begin position="250"/>
        <end position="270"/>
    </location>
</feature>
<gene>
    <name evidence="3" type="ORF">RFH988_LOCUS11611</name>
</gene>
<keyword evidence="1" id="KW-1133">Transmembrane helix</keyword>
<feature type="domain" description="Ubiquitin-like" evidence="2">
    <location>
        <begin position="144"/>
        <end position="211"/>
    </location>
</feature>
<feature type="transmembrane region" description="Helical" evidence="1">
    <location>
        <begin position="12"/>
        <end position="29"/>
    </location>
</feature>
<dbReference type="Gene3D" id="3.10.20.90">
    <property type="entry name" value="Phosphatidylinositol 3-kinase Catalytic Subunit, Chain A, domain 1"/>
    <property type="match status" value="1"/>
</dbReference>
<reference evidence="3" key="1">
    <citation type="submission" date="2021-02" db="EMBL/GenBank/DDBJ databases">
        <authorList>
            <person name="Nowell W R."/>
        </authorList>
    </citation>
    <scope>NUCLEOTIDE SEQUENCE</scope>
</reference>
<dbReference type="GO" id="GO:0036503">
    <property type="term" value="P:ERAD pathway"/>
    <property type="evidence" value="ECO:0007669"/>
    <property type="project" value="InterPro"/>
</dbReference>
<keyword evidence="1" id="KW-0472">Membrane</keyword>
<dbReference type="PANTHER" id="PTHR14557">
    <property type="entry name" value="PROTEIN C7ORF21"/>
    <property type="match status" value="1"/>
</dbReference>
<keyword evidence="1" id="KW-0812">Transmembrane</keyword>
<dbReference type="CDD" id="cd17057">
    <property type="entry name" value="Ubl_TMUB1_like"/>
    <property type="match status" value="1"/>
</dbReference>
<dbReference type="PANTHER" id="PTHR14557:SF5">
    <property type="entry name" value="UBIQUITIN-LIKE DOMAIN-CONTAINING PROTEIN"/>
    <property type="match status" value="1"/>
</dbReference>
<dbReference type="Proteomes" id="UP000663882">
    <property type="component" value="Unassembled WGS sequence"/>
</dbReference>
<dbReference type="InterPro" id="IPR029071">
    <property type="entry name" value="Ubiquitin-like_domsf"/>
</dbReference>